<reference evidence="2 3" key="1">
    <citation type="submission" date="2016-04" db="EMBL/GenBank/DDBJ databases">
        <title>A degradative enzymes factory behind the ericoid mycorrhizal symbiosis.</title>
        <authorList>
            <consortium name="DOE Joint Genome Institute"/>
            <person name="Martino E."/>
            <person name="Morin E."/>
            <person name="Grelet G."/>
            <person name="Kuo A."/>
            <person name="Kohler A."/>
            <person name="Daghino S."/>
            <person name="Barry K."/>
            <person name="Choi C."/>
            <person name="Cichocki N."/>
            <person name="Clum A."/>
            <person name="Copeland A."/>
            <person name="Hainaut M."/>
            <person name="Haridas S."/>
            <person name="Labutti K."/>
            <person name="Lindquist E."/>
            <person name="Lipzen A."/>
            <person name="Khouja H.-R."/>
            <person name="Murat C."/>
            <person name="Ohm R."/>
            <person name="Olson A."/>
            <person name="Spatafora J."/>
            <person name="Veneault-Fourrey C."/>
            <person name="Henrissat B."/>
            <person name="Grigoriev I."/>
            <person name="Martin F."/>
            <person name="Perotto S."/>
        </authorList>
    </citation>
    <scope>NUCLEOTIDE SEQUENCE [LARGE SCALE GENOMIC DNA]</scope>
    <source>
        <strain evidence="2 3">F</strain>
    </source>
</reference>
<dbReference type="Proteomes" id="UP000235786">
    <property type="component" value="Unassembled WGS sequence"/>
</dbReference>
<proteinExistence type="predicted"/>
<sequence>MLLGGDDSSASKAEVDDGSLRAESIAVDAGLHDSPETVADSITPAPPSNLDGWHDINDFPETAQRLRRSEQRASTSDSMRPHASSSSRASSEPLHDYTSAAGQYTVRARSEATMCSLTRRHQPSLYARASTENQPVHEDHPHTSRSSADEYELEVLSSTLDTDPVNEGKRQQQELKQRKDDGLQQEVNDLAAVVTTERLDDTHPSDEDRNPRPAKRQRLLPSRDHC</sequence>
<name>A0A2J6RWU9_HYAVF</name>
<feature type="region of interest" description="Disordered" evidence="1">
    <location>
        <begin position="127"/>
        <end position="226"/>
    </location>
</feature>
<dbReference type="AlphaFoldDB" id="A0A2J6RWU9"/>
<evidence type="ECO:0000313" key="3">
    <source>
        <dbReference type="Proteomes" id="UP000235786"/>
    </source>
</evidence>
<dbReference type="OrthoDB" id="3564197at2759"/>
<feature type="compositionally biased region" description="Basic and acidic residues" evidence="1">
    <location>
        <begin position="166"/>
        <end position="182"/>
    </location>
</feature>
<dbReference type="EMBL" id="KZ613942">
    <property type="protein sequence ID" value="PMD42989.1"/>
    <property type="molecule type" value="Genomic_DNA"/>
</dbReference>
<accession>A0A2J6RWU9</accession>
<protein>
    <submittedName>
        <fullName evidence="2">Uncharacterized protein</fullName>
    </submittedName>
</protein>
<feature type="compositionally biased region" description="Low complexity" evidence="1">
    <location>
        <begin position="76"/>
        <end position="91"/>
    </location>
</feature>
<feature type="compositionally biased region" description="Basic and acidic residues" evidence="1">
    <location>
        <begin position="197"/>
        <end position="211"/>
    </location>
</feature>
<keyword evidence="3" id="KW-1185">Reference proteome</keyword>
<organism evidence="2 3">
    <name type="scientific">Hyaloscypha variabilis (strain UAMH 11265 / GT02V1 / F)</name>
    <name type="common">Meliniomyces variabilis</name>
    <dbReference type="NCBI Taxonomy" id="1149755"/>
    <lineage>
        <taxon>Eukaryota</taxon>
        <taxon>Fungi</taxon>
        <taxon>Dikarya</taxon>
        <taxon>Ascomycota</taxon>
        <taxon>Pezizomycotina</taxon>
        <taxon>Leotiomycetes</taxon>
        <taxon>Helotiales</taxon>
        <taxon>Hyaloscyphaceae</taxon>
        <taxon>Hyaloscypha</taxon>
        <taxon>Hyaloscypha variabilis</taxon>
    </lineage>
</organism>
<evidence type="ECO:0000313" key="2">
    <source>
        <dbReference type="EMBL" id="PMD42989.1"/>
    </source>
</evidence>
<feature type="region of interest" description="Disordered" evidence="1">
    <location>
        <begin position="1"/>
        <end position="104"/>
    </location>
</feature>
<gene>
    <name evidence="2" type="ORF">L207DRAFT_620406</name>
</gene>
<evidence type="ECO:0000256" key="1">
    <source>
        <dbReference type="SAM" id="MobiDB-lite"/>
    </source>
</evidence>